<sequence>MGIMSADSLGRIVEMWTGQNSYHGVGMVVAYQEQPTFVIRTPDGGHISWAAHLCREPGLSKEAGDELMPQKAPQASKSQEGNDE</sequence>
<reference evidence="2" key="1">
    <citation type="journal article" date="2015" name="Nature">
        <title>Complex archaea that bridge the gap between prokaryotes and eukaryotes.</title>
        <authorList>
            <person name="Spang A."/>
            <person name="Saw J.H."/>
            <person name="Jorgensen S.L."/>
            <person name="Zaremba-Niedzwiedzka K."/>
            <person name="Martijn J."/>
            <person name="Lind A.E."/>
            <person name="van Eijk R."/>
            <person name="Schleper C."/>
            <person name="Guy L."/>
            <person name="Ettema T.J."/>
        </authorList>
    </citation>
    <scope>NUCLEOTIDE SEQUENCE</scope>
</reference>
<accession>A0A0F9JJP3</accession>
<evidence type="ECO:0000313" key="2">
    <source>
        <dbReference type="EMBL" id="KKM69803.1"/>
    </source>
</evidence>
<dbReference type="EMBL" id="LAZR01009928">
    <property type="protein sequence ID" value="KKM69803.1"/>
    <property type="molecule type" value="Genomic_DNA"/>
</dbReference>
<evidence type="ECO:0000256" key="1">
    <source>
        <dbReference type="SAM" id="MobiDB-lite"/>
    </source>
</evidence>
<comment type="caution">
    <text evidence="2">The sequence shown here is derived from an EMBL/GenBank/DDBJ whole genome shotgun (WGS) entry which is preliminary data.</text>
</comment>
<gene>
    <name evidence="2" type="ORF">LCGC14_1447140</name>
</gene>
<feature type="region of interest" description="Disordered" evidence="1">
    <location>
        <begin position="60"/>
        <end position="84"/>
    </location>
</feature>
<protein>
    <submittedName>
        <fullName evidence="2">Uncharacterized protein</fullName>
    </submittedName>
</protein>
<proteinExistence type="predicted"/>
<organism evidence="2">
    <name type="scientific">marine sediment metagenome</name>
    <dbReference type="NCBI Taxonomy" id="412755"/>
    <lineage>
        <taxon>unclassified sequences</taxon>
        <taxon>metagenomes</taxon>
        <taxon>ecological metagenomes</taxon>
    </lineage>
</organism>
<dbReference type="AlphaFoldDB" id="A0A0F9JJP3"/>
<feature type="compositionally biased region" description="Polar residues" evidence="1">
    <location>
        <begin position="73"/>
        <end position="84"/>
    </location>
</feature>
<name>A0A0F9JJP3_9ZZZZ</name>